<evidence type="ECO:0000313" key="2">
    <source>
        <dbReference type="EMBL" id="QEA17269.1"/>
    </source>
</evidence>
<name>A0A5B8S6N9_9SPHN</name>
<dbReference type="EMBL" id="CP042345">
    <property type="protein sequence ID" value="QEA17269.1"/>
    <property type="molecule type" value="Genomic_DNA"/>
</dbReference>
<feature type="transmembrane region" description="Helical" evidence="1">
    <location>
        <begin position="42"/>
        <end position="67"/>
    </location>
</feature>
<gene>
    <name evidence="2" type="ORF">FRF71_14615</name>
</gene>
<dbReference type="RefSeq" id="WP_147091348.1">
    <property type="nucleotide sequence ID" value="NZ_BAABJD010000002.1"/>
</dbReference>
<keyword evidence="1" id="KW-1133">Transmembrane helix</keyword>
<protein>
    <submittedName>
        <fullName evidence="2">Uncharacterized protein</fullName>
    </submittedName>
</protein>
<keyword evidence="3" id="KW-1185">Reference proteome</keyword>
<evidence type="ECO:0000313" key="3">
    <source>
        <dbReference type="Proteomes" id="UP000321172"/>
    </source>
</evidence>
<proteinExistence type="predicted"/>
<evidence type="ECO:0000256" key="1">
    <source>
        <dbReference type="SAM" id="Phobius"/>
    </source>
</evidence>
<sequence>MNWDWLYSDWAPWAELASGAVLVAAVAWWGERRRMRRSDPDAVGFMPWGTVFVLALFVVLIAAVFILRYAL</sequence>
<dbReference type="KEGG" id="ngf:FRF71_14615"/>
<accession>A0A5B8S6N9</accession>
<keyword evidence="1" id="KW-0472">Membrane</keyword>
<organism evidence="2 3">
    <name type="scientific">Novosphingobium ginsenosidimutans</name>
    <dbReference type="NCBI Taxonomy" id="1176536"/>
    <lineage>
        <taxon>Bacteria</taxon>
        <taxon>Pseudomonadati</taxon>
        <taxon>Pseudomonadota</taxon>
        <taxon>Alphaproteobacteria</taxon>
        <taxon>Sphingomonadales</taxon>
        <taxon>Sphingomonadaceae</taxon>
        <taxon>Novosphingobium</taxon>
    </lineage>
</organism>
<dbReference type="AlphaFoldDB" id="A0A5B8S6N9"/>
<reference evidence="2 3" key="1">
    <citation type="journal article" date="2013" name="J. Microbiol. Biotechnol.">
        <title>Novosphingobium ginsenosidimutans sp. nov., with the ability to convert ginsenoside.</title>
        <authorList>
            <person name="Kim J.K."/>
            <person name="He D."/>
            <person name="Liu Q.M."/>
            <person name="Park H.Y."/>
            <person name="Jung M.S."/>
            <person name="Yoon M.H."/>
            <person name="Kim S.C."/>
            <person name="Im W.T."/>
        </authorList>
    </citation>
    <scope>NUCLEOTIDE SEQUENCE [LARGE SCALE GENOMIC DNA]</scope>
    <source>
        <strain evidence="2 3">FW-6</strain>
    </source>
</reference>
<dbReference type="Proteomes" id="UP000321172">
    <property type="component" value="Chromosome"/>
</dbReference>
<feature type="transmembrane region" description="Helical" evidence="1">
    <location>
        <begin position="12"/>
        <end position="30"/>
    </location>
</feature>
<keyword evidence="1" id="KW-0812">Transmembrane</keyword>